<gene>
    <name evidence="4" type="ORF">SAMN04489710_102340</name>
</gene>
<dbReference type="PANTHER" id="PTHR12215">
    <property type="entry name" value="PHOSPHOPANTETHEINE TRANSFERASE"/>
    <property type="match status" value="1"/>
</dbReference>
<dbReference type="PANTHER" id="PTHR12215:SF10">
    <property type="entry name" value="L-AMINOADIPATE-SEMIALDEHYDE DEHYDROGENASE-PHOSPHOPANTETHEINYL TRANSFERASE"/>
    <property type="match status" value="1"/>
</dbReference>
<feature type="domain" description="4'-phosphopantetheinyl transferase" evidence="3">
    <location>
        <begin position="118"/>
        <end position="190"/>
    </location>
</feature>
<evidence type="ECO:0000313" key="4">
    <source>
        <dbReference type="EMBL" id="SFD47911.1"/>
    </source>
</evidence>
<accession>A0A1I1SNF3</accession>
<evidence type="ECO:0000313" key="5">
    <source>
        <dbReference type="Proteomes" id="UP000199517"/>
    </source>
</evidence>
<dbReference type="GO" id="GO:0000287">
    <property type="term" value="F:magnesium ion binding"/>
    <property type="evidence" value="ECO:0007669"/>
    <property type="project" value="InterPro"/>
</dbReference>
<dbReference type="GO" id="GO:0008897">
    <property type="term" value="F:holo-[acyl-carrier-protein] synthase activity"/>
    <property type="evidence" value="ECO:0007669"/>
    <property type="project" value="InterPro"/>
</dbReference>
<dbReference type="GO" id="GO:0005829">
    <property type="term" value="C:cytosol"/>
    <property type="evidence" value="ECO:0007669"/>
    <property type="project" value="TreeGrafter"/>
</dbReference>
<dbReference type="SUPFAM" id="SSF56214">
    <property type="entry name" value="4'-phosphopantetheinyl transferase"/>
    <property type="match status" value="2"/>
</dbReference>
<organism evidence="4 5">
    <name type="scientific">Paracidovorax konjaci</name>
    <dbReference type="NCBI Taxonomy" id="32040"/>
    <lineage>
        <taxon>Bacteria</taxon>
        <taxon>Pseudomonadati</taxon>
        <taxon>Pseudomonadota</taxon>
        <taxon>Betaproteobacteria</taxon>
        <taxon>Burkholderiales</taxon>
        <taxon>Comamonadaceae</taxon>
        <taxon>Paracidovorax</taxon>
    </lineage>
</organism>
<dbReference type="GO" id="GO:0019878">
    <property type="term" value="P:lysine biosynthetic process via aminoadipic acid"/>
    <property type="evidence" value="ECO:0007669"/>
    <property type="project" value="TreeGrafter"/>
</dbReference>
<dbReference type="InterPro" id="IPR050559">
    <property type="entry name" value="P-Pant_transferase_sf"/>
</dbReference>
<reference evidence="5" key="1">
    <citation type="submission" date="2016-10" db="EMBL/GenBank/DDBJ databases">
        <authorList>
            <person name="Varghese N."/>
            <person name="Submissions S."/>
        </authorList>
    </citation>
    <scope>NUCLEOTIDE SEQUENCE [LARGE SCALE GENOMIC DNA]</scope>
    <source>
        <strain evidence="5">DSM 7481</strain>
    </source>
</reference>
<keyword evidence="5" id="KW-1185">Reference proteome</keyword>
<dbReference type="Pfam" id="PF01648">
    <property type="entry name" value="ACPS"/>
    <property type="match status" value="1"/>
</dbReference>
<protein>
    <submittedName>
        <fullName evidence="4">4'-phosphopantetheinyl transferase</fullName>
    </submittedName>
</protein>
<name>A0A1I1SNF3_9BURK</name>
<dbReference type="InterPro" id="IPR037143">
    <property type="entry name" value="4-PPantetheinyl_Trfase_dom_sf"/>
</dbReference>
<dbReference type="Proteomes" id="UP000199517">
    <property type="component" value="Unassembled WGS sequence"/>
</dbReference>
<evidence type="ECO:0000259" key="3">
    <source>
        <dbReference type="Pfam" id="PF01648"/>
    </source>
</evidence>
<dbReference type="STRING" id="32040.SAMN04489710_102340"/>
<dbReference type="AlphaFoldDB" id="A0A1I1SNF3"/>
<keyword evidence="2 4" id="KW-0808">Transferase</keyword>
<dbReference type="InterPro" id="IPR008278">
    <property type="entry name" value="4-PPantetheinyl_Trfase_dom"/>
</dbReference>
<comment type="similarity">
    <text evidence="1">Belongs to the P-Pant transferase superfamily. Gsp/Sfp/HetI/AcpT family.</text>
</comment>
<evidence type="ECO:0000256" key="2">
    <source>
        <dbReference type="ARBA" id="ARBA00022679"/>
    </source>
</evidence>
<sequence length="277" mass="28483">MCPVPWPVPGTVPAGLSVWRVPLDLGRPAPADDWAVLSPDEAARARRLRQPADGVRAVRTRAALRRLLGERLGVPAPDVPLGTGPWGRPRLASGTGPDFNVSHSGDCALIALSERGLAVGVDIERTDAILQGTPVDRAALEALVLSCREQGAAPAVRLPFPAVWTAKEAVLKCLGVGVAEHLAAVSLEEDPVAPWPPARDLAADAGAGGVGWPPLDAPASGRCLRVRLEGALQGFGVQACTLPAPAGYAAALAWSDPLGWPRGTPIAQSRAGASATG</sequence>
<proteinExistence type="inferred from homology"/>
<dbReference type="EMBL" id="FOMQ01000002">
    <property type="protein sequence ID" value="SFD47911.1"/>
    <property type="molecule type" value="Genomic_DNA"/>
</dbReference>
<dbReference type="Gene3D" id="3.90.470.20">
    <property type="entry name" value="4'-phosphopantetheinyl transferase domain"/>
    <property type="match status" value="1"/>
</dbReference>
<evidence type="ECO:0000256" key="1">
    <source>
        <dbReference type="ARBA" id="ARBA00010990"/>
    </source>
</evidence>